<proteinExistence type="predicted"/>
<evidence type="ECO:0000313" key="2">
    <source>
        <dbReference type="Proteomes" id="UP000242715"/>
    </source>
</evidence>
<dbReference type="EMBL" id="DF973294">
    <property type="protein sequence ID" value="GAU24639.1"/>
    <property type="molecule type" value="Genomic_DNA"/>
</dbReference>
<dbReference type="AlphaFoldDB" id="A0A2Z6MZQ3"/>
<keyword evidence="2" id="KW-1185">Reference proteome</keyword>
<reference evidence="2" key="1">
    <citation type="journal article" date="2017" name="Front. Plant Sci.">
        <title>Climate Clever Clovers: New Paradigm to Reduce the Environmental Footprint of Ruminants by Breeding Low Methanogenic Forages Utilizing Haplotype Variation.</title>
        <authorList>
            <person name="Kaur P."/>
            <person name="Appels R."/>
            <person name="Bayer P.E."/>
            <person name="Keeble-Gagnere G."/>
            <person name="Wang J."/>
            <person name="Hirakawa H."/>
            <person name="Shirasawa K."/>
            <person name="Vercoe P."/>
            <person name="Stefanova K."/>
            <person name="Durmic Z."/>
            <person name="Nichols P."/>
            <person name="Revell C."/>
            <person name="Isobe S.N."/>
            <person name="Edwards D."/>
            <person name="Erskine W."/>
        </authorList>
    </citation>
    <scope>NUCLEOTIDE SEQUENCE [LARGE SCALE GENOMIC DNA]</scope>
    <source>
        <strain evidence="2">cv. Daliak</strain>
    </source>
</reference>
<evidence type="ECO:0000313" key="1">
    <source>
        <dbReference type="EMBL" id="GAU24639.1"/>
    </source>
</evidence>
<organism evidence="1 2">
    <name type="scientific">Trifolium subterraneum</name>
    <name type="common">Subterranean clover</name>
    <dbReference type="NCBI Taxonomy" id="3900"/>
    <lineage>
        <taxon>Eukaryota</taxon>
        <taxon>Viridiplantae</taxon>
        <taxon>Streptophyta</taxon>
        <taxon>Embryophyta</taxon>
        <taxon>Tracheophyta</taxon>
        <taxon>Spermatophyta</taxon>
        <taxon>Magnoliopsida</taxon>
        <taxon>eudicotyledons</taxon>
        <taxon>Gunneridae</taxon>
        <taxon>Pentapetalae</taxon>
        <taxon>rosids</taxon>
        <taxon>fabids</taxon>
        <taxon>Fabales</taxon>
        <taxon>Fabaceae</taxon>
        <taxon>Papilionoideae</taxon>
        <taxon>50 kb inversion clade</taxon>
        <taxon>NPAAA clade</taxon>
        <taxon>Hologalegina</taxon>
        <taxon>IRL clade</taxon>
        <taxon>Trifolieae</taxon>
        <taxon>Trifolium</taxon>
    </lineage>
</organism>
<sequence>MEYLKDSCRSRKVSPYFRKVEKSKPKKMFPYFRKNSKVSLKSDDSSCLREISEYVYRAKETKIKANSLLQKVSTVEESSVDHAN</sequence>
<protein>
    <submittedName>
        <fullName evidence="1">Uncharacterized protein</fullName>
    </submittedName>
</protein>
<gene>
    <name evidence="1" type="ORF">TSUD_208640</name>
</gene>
<dbReference type="OrthoDB" id="10506508at2759"/>
<dbReference type="Proteomes" id="UP000242715">
    <property type="component" value="Unassembled WGS sequence"/>
</dbReference>
<name>A0A2Z6MZQ3_TRISU</name>
<accession>A0A2Z6MZQ3</accession>